<evidence type="ECO:0000256" key="4">
    <source>
        <dbReference type="ARBA" id="ARBA00010701"/>
    </source>
</evidence>
<keyword evidence="15" id="KW-0472">Membrane</keyword>
<keyword evidence="10" id="KW-0442">Lipid degradation</keyword>
<evidence type="ECO:0000256" key="8">
    <source>
        <dbReference type="ARBA" id="ARBA00022753"/>
    </source>
</evidence>
<evidence type="ECO:0000256" key="7">
    <source>
        <dbReference type="ARBA" id="ARBA00022692"/>
    </source>
</evidence>
<evidence type="ECO:0000256" key="6">
    <source>
        <dbReference type="ARBA" id="ARBA00013279"/>
    </source>
</evidence>
<dbReference type="Gene3D" id="3.40.50.1820">
    <property type="entry name" value="alpha/beta hydrolase"/>
    <property type="match status" value="1"/>
</dbReference>
<dbReference type="InterPro" id="IPR002921">
    <property type="entry name" value="Fungal_lipase-type"/>
</dbReference>
<evidence type="ECO:0000313" key="21">
    <source>
        <dbReference type="Proteomes" id="UP000076532"/>
    </source>
</evidence>
<dbReference type="EC" id="3.1.1.3" evidence="6"/>
<evidence type="ECO:0000256" key="14">
    <source>
        <dbReference type="ARBA" id="ARBA00023098"/>
    </source>
</evidence>
<keyword evidence="7" id="KW-0812">Transmembrane</keyword>
<dbReference type="PANTHER" id="PTHR47175:SF2">
    <property type="entry name" value="LIPASE ATG15-RELATED"/>
    <property type="match status" value="1"/>
</dbReference>
<dbReference type="GO" id="GO:0034496">
    <property type="term" value="P:multivesicular body membrane disassembly"/>
    <property type="evidence" value="ECO:0007669"/>
    <property type="project" value="TreeGrafter"/>
</dbReference>
<keyword evidence="14" id="KW-0443">Lipid metabolism</keyword>
<evidence type="ECO:0000256" key="16">
    <source>
        <dbReference type="ARBA" id="ARBA00023180"/>
    </source>
</evidence>
<evidence type="ECO:0000256" key="1">
    <source>
        <dbReference type="ARBA" id="ARBA00001024"/>
    </source>
</evidence>
<evidence type="ECO:0000313" key="20">
    <source>
        <dbReference type="EMBL" id="KZP13841.1"/>
    </source>
</evidence>
<sequence>MSIYISHSILCKTTKIYTRNQRSVSLGSFLWGQPTSPPPGPLRFQLRHQHAVSNSSRVVFSDIQESLFTPLLPESYTYETQTRRLTTHHPSSLAAHASARLRYMRDSQSDAQLWEEAEIVGPNVTSRATLQALAKMTNNAYFESGEKGWYDLGSDWNASYPFGWEPEADGFRGHVFVSEDNSTVVISIKGTSAGWLAGGGGPTVKKDQLNDNLLFSCCCARVGPTWYTVCDCYAGGYKCDLTCVQNSLVEDSTFYAIGTNLYNNITYMYPEANIWLTGHSLGGSIASLLGSTFGAPVVAFEAPGEKMASKRLHLPSPPSTQHITHVYHTGDPLAMGTCTGVASVCGIGGYAMESHCHNGNVLRYDTVSEKGWSVRIGSHAITVVVEKLLAEDWAEGKEVPDLTTEDDCVDCFNWEYGDYKEAALGDEL</sequence>
<dbReference type="GO" id="GO:0032585">
    <property type="term" value="C:multivesicular body membrane"/>
    <property type="evidence" value="ECO:0007669"/>
    <property type="project" value="UniProtKB-SubCell"/>
</dbReference>
<dbReference type="CDD" id="cd00519">
    <property type="entry name" value="Lipase_3"/>
    <property type="match status" value="1"/>
</dbReference>
<evidence type="ECO:0000256" key="18">
    <source>
        <dbReference type="ARBA" id="ARBA00029828"/>
    </source>
</evidence>
<accession>A0A166CNH0</accession>
<feature type="domain" description="Fungal lipase-type" evidence="19">
    <location>
        <begin position="265"/>
        <end position="291"/>
    </location>
</feature>
<evidence type="ECO:0000256" key="13">
    <source>
        <dbReference type="ARBA" id="ARBA00023006"/>
    </source>
</evidence>
<dbReference type="GO" id="GO:0004806">
    <property type="term" value="F:triacylglycerol lipase activity"/>
    <property type="evidence" value="ECO:0007669"/>
    <property type="project" value="UniProtKB-EC"/>
</dbReference>
<name>A0A166CNH0_9AGAM</name>
<comment type="catalytic activity">
    <reaction evidence="1">
        <text>a triacylglycerol + H2O = a diacylglycerol + a fatty acid + H(+)</text>
        <dbReference type="Rhea" id="RHEA:12044"/>
        <dbReference type="ChEBI" id="CHEBI:15377"/>
        <dbReference type="ChEBI" id="CHEBI:15378"/>
        <dbReference type="ChEBI" id="CHEBI:17855"/>
        <dbReference type="ChEBI" id="CHEBI:18035"/>
        <dbReference type="ChEBI" id="CHEBI:28868"/>
        <dbReference type="EC" id="3.1.1.3"/>
    </reaction>
</comment>
<keyword evidence="13" id="KW-0072">Autophagy</keyword>
<evidence type="ECO:0000256" key="3">
    <source>
        <dbReference type="ARBA" id="ARBA00004343"/>
    </source>
</evidence>
<keyword evidence="16" id="KW-0325">Glycoprotein</keyword>
<dbReference type="SUPFAM" id="SSF53474">
    <property type="entry name" value="alpha/beta-Hydrolases"/>
    <property type="match status" value="1"/>
</dbReference>
<dbReference type="GO" id="GO:0034727">
    <property type="term" value="P:piecemeal microautophagy of the nucleus"/>
    <property type="evidence" value="ECO:0007669"/>
    <property type="project" value="TreeGrafter"/>
</dbReference>
<organism evidence="20 21">
    <name type="scientific">Athelia psychrophila</name>
    <dbReference type="NCBI Taxonomy" id="1759441"/>
    <lineage>
        <taxon>Eukaryota</taxon>
        <taxon>Fungi</taxon>
        <taxon>Dikarya</taxon>
        <taxon>Basidiomycota</taxon>
        <taxon>Agaricomycotina</taxon>
        <taxon>Agaricomycetes</taxon>
        <taxon>Agaricomycetidae</taxon>
        <taxon>Atheliales</taxon>
        <taxon>Atheliaceae</taxon>
        <taxon>Athelia</taxon>
    </lineage>
</organism>
<comment type="similarity">
    <text evidence="4">Belongs to the AB hydrolase superfamily. Lipase family.</text>
</comment>
<comment type="subunit">
    <text evidence="5">Binds to both phosphatidylinositol (PI) and phosphatidylinositol 3,5-bisphosphate (PIP2).</text>
</comment>
<evidence type="ECO:0000259" key="19">
    <source>
        <dbReference type="Pfam" id="PF01764"/>
    </source>
</evidence>
<dbReference type="GO" id="GO:0046461">
    <property type="term" value="P:neutral lipid catabolic process"/>
    <property type="evidence" value="ECO:0007669"/>
    <property type="project" value="TreeGrafter"/>
</dbReference>
<dbReference type="Pfam" id="PF01764">
    <property type="entry name" value="Lipase_3"/>
    <property type="match status" value="1"/>
</dbReference>
<dbReference type="OrthoDB" id="58570at2759"/>
<evidence type="ECO:0000256" key="5">
    <source>
        <dbReference type="ARBA" id="ARBA00011137"/>
    </source>
</evidence>
<keyword evidence="12" id="KW-1133">Transmembrane helix</keyword>
<evidence type="ECO:0000256" key="11">
    <source>
        <dbReference type="ARBA" id="ARBA00022968"/>
    </source>
</evidence>
<keyword evidence="8" id="KW-0967">Endosome</keyword>
<dbReference type="Proteomes" id="UP000076532">
    <property type="component" value="Unassembled WGS sequence"/>
</dbReference>
<dbReference type="GO" id="GO:0004620">
    <property type="term" value="F:phospholipase activity"/>
    <property type="evidence" value="ECO:0007669"/>
    <property type="project" value="TreeGrafter"/>
</dbReference>
<proteinExistence type="inferred from homology"/>
<comment type="subcellular location">
    <subcellularLocation>
        <location evidence="3">Endosome</location>
        <location evidence="3">Multivesicular body membrane</location>
        <topology evidence="3">Single-pass type II membrane protein</topology>
    </subcellularLocation>
    <subcellularLocation>
        <location evidence="2">Prevacuolar compartment membrane</location>
        <topology evidence="2">Single-pass type II membrane protein</topology>
    </subcellularLocation>
</comment>
<comment type="function">
    <text evidence="17">Lipase which is essential for lysis of subvacuolar cytoplasm to vacuole targeted bodies and intravacuolar autophagic bodies. Involved in the lysis of intravacuolar multivesicular body (MVB) vesicles. The intravacuolar membrane disintegration by ATG15 is critical to life span extension.</text>
</comment>
<keyword evidence="11" id="KW-0735">Signal-anchor</keyword>
<dbReference type="GO" id="GO:0005775">
    <property type="term" value="C:vacuolar lumen"/>
    <property type="evidence" value="ECO:0007669"/>
    <property type="project" value="TreeGrafter"/>
</dbReference>
<dbReference type="PANTHER" id="PTHR47175">
    <property type="entry name" value="LIPASE ATG15-RELATED"/>
    <property type="match status" value="1"/>
</dbReference>
<dbReference type="STRING" id="436010.A0A166CNH0"/>
<dbReference type="EMBL" id="KV417627">
    <property type="protein sequence ID" value="KZP13841.1"/>
    <property type="molecule type" value="Genomic_DNA"/>
</dbReference>
<evidence type="ECO:0000256" key="17">
    <source>
        <dbReference type="ARBA" id="ARBA00024663"/>
    </source>
</evidence>
<dbReference type="InterPro" id="IPR050805">
    <property type="entry name" value="ATG15_Lipase"/>
</dbReference>
<reference evidence="20 21" key="1">
    <citation type="journal article" date="2016" name="Mol. Biol. Evol.">
        <title>Comparative Genomics of Early-Diverging Mushroom-Forming Fungi Provides Insights into the Origins of Lignocellulose Decay Capabilities.</title>
        <authorList>
            <person name="Nagy L.G."/>
            <person name="Riley R."/>
            <person name="Tritt A."/>
            <person name="Adam C."/>
            <person name="Daum C."/>
            <person name="Floudas D."/>
            <person name="Sun H."/>
            <person name="Yadav J.S."/>
            <person name="Pangilinan J."/>
            <person name="Larsson K.H."/>
            <person name="Matsuura K."/>
            <person name="Barry K."/>
            <person name="Labutti K."/>
            <person name="Kuo R."/>
            <person name="Ohm R.A."/>
            <person name="Bhattacharya S.S."/>
            <person name="Shirouzu T."/>
            <person name="Yoshinaga Y."/>
            <person name="Martin F.M."/>
            <person name="Grigoriev I.V."/>
            <person name="Hibbett D.S."/>
        </authorList>
    </citation>
    <scope>NUCLEOTIDE SEQUENCE [LARGE SCALE GENOMIC DNA]</scope>
    <source>
        <strain evidence="20 21">CBS 109695</strain>
    </source>
</reference>
<evidence type="ECO:0000256" key="9">
    <source>
        <dbReference type="ARBA" id="ARBA00022801"/>
    </source>
</evidence>
<keyword evidence="9" id="KW-0378">Hydrolase</keyword>
<dbReference type="GO" id="GO:0006660">
    <property type="term" value="P:phosphatidylserine catabolic process"/>
    <property type="evidence" value="ECO:0007669"/>
    <property type="project" value="TreeGrafter"/>
</dbReference>
<keyword evidence="21" id="KW-1185">Reference proteome</keyword>
<dbReference type="AlphaFoldDB" id="A0A166CNH0"/>
<protein>
    <recommendedName>
        <fullName evidence="6">triacylglycerol lipase</fullName>
        <ecNumber evidence="6">3.1.1.3</ecNumber>
    </recommendedName>
    <alternativeName>
        <fullName evidence="18">Autophagy-related protein 15</fullName>
    </alternativeName>
</protein>
<dbReference type="InterPro" id="IPR029058">
    <property type="entry name" value="AB_hydrolase_fold"/>
</dbReference>
<evidence type="ECO:0000256" key="12">
    <source>
        <dbReference type="ARBA" id="ARBA00022989"/>
    </source>
</evidence>
<evidence type="ECO:0000256" key="2">
    <source>
        <dbReference type="ARBA" id="ARBA00004270"/>
    </source>
</evidence>
<evidence type="ECO:0000256" key="10">
    <source>
        <dbReference type="ARBA" id="ARBA00022963"/>
    </source>
</evidence>
<evidence type="ECO:0000256" key="15">
    <source>
        <dbReference type="ARBA" id="ARBA00023136"/>
    </source>
</evidence>
<gene>
    <name evidence="20" type="ORF">FIBSPDRAFT_834772</name>
</gene>